<protein>
    <submittedName>
        <fullName evidence="1">Uncharacterized protein</fullName>
    </submittedName>
</protein>
<dbReference type="RefSeq" id="WP_353529707.1">
    <property type="nucleotide sequence ID" value="NZ_JBBMEX010000002.1"/>
</dbReference>
<dbReference type="EMBL" id="JBBMEX010000002">
    <property type="protein sequence ID" value="MEQ2556697.1"/>
    <property type="molecule type" value="Genomic_DNA"/>
</dbReference>
<evidence type="ECO:0000313" key="1">
    <source>
        <dbReference type="EMBL" id="MEQ2556697.1"/>
    </source>
</evidence>
<keyword evidence="2" id="KW-1185">Reference proteome</keyword>
<reference evidence="1 2" key="1">
    <citation type="submission" date="2024-03" db="EMBL/GenBank/DDBJ databases">
        <title>Human intestinal bacterial collection.</title>
        <authorList>
            <person name="Pauvert C."/>
            <person name="Hitch T.C.A."/>
            <person name="Clavel T."/>
        </authorList>
    </citation>
    <scope>NUCLEOTIDE SEQUENCE [LARGE SCALE GENOMIC DNA]</scope>
    <source>
        <strain evidence="1 2">CLA-AA-H185</strain>
    </source>
</reference>
<name>A0ABV1HBH8_9FIRM</name>
<sequence length="114" mass="13104">MRHSELKNFTHKQLSAFKNQELSLDKYELIAKAENASIELPDDVKNKLYELCTELKKQSPENSKIFSVNLKAVGDLAKILSCLITTVKNLNDLEFDILLKECLDHIIYVLNNRP</sequence>
<accession>A0ABV1HBH8</accession>
<organism evidence="1 2">
    <name type="scientific">Maccoyibacter intestinihominis</name>
    <dbReference type="NCBI Taxonomy" id="3133499"/>
    <lineage>
        <taxon>Bacteria</taxon>
        <taxon>Bacillati</taxon>
        <taxon>Bacillota</taxon>
        <taxon>Clostridia</taxon>
        <taxon>Lachnospirales</taxon>
        <taxon>Lachnospiraceae</taxon>
        <taxon>Maccoyibacter</taxon>
    </lineage>
</organism>
<proteinExistence type="predicted"/>
<evidence type="ECO:0000313" key="2">
    <source>
        <dbReference type="Proteomes" id="UP001454489"/>
    </source>
</evidence>
<dbReference type="Proteomes" id="UP001454489">
    <property type="component" value="Unassembled WGS sequence"/>
</dbReference>
<gene>
    <name evidence="1" type="ORF">WMO43_02215</name>
</gene>
<comment type="caution">
    <text evidence="1">The sequence shown here is derived from an EMBL/GenBank/DDBJ whole genome shotgun (WGS) entry which is preliminary data.</text>
</comment>